<keyword evidence="2 3" id="KW-0472">Membrane</keyword>
<comment type="subcellular location">
    <subcellularLocation>
        <location evidence="1">Membrane</location>
    </subcellularLocation>
</comment>
<keyword evidence="3" id="KW-0812">Transmembrane</keyword>
<evidence type="ECO:0000313" key="4">
    <source>
        <dbReference type="EMBL" id="KAA8541813.1"/>
    </source>
</evidence>
<gene>
    <name evidence="4" type="ORF">F0562_022965</name>
</gene>
<dbReference type="InterPro" id="IPR044839">
    <property type="entry name" value="NDR1-like"/>
</dbReference>
<keyword evidence="5" id="KW-1185">Reference proteome</keyword>
<dbReference type="AlphaFoldDB" id="A0A5J5BF89"/>
<organism evidence="4 5">
    <name type="scientific">Nyssa sinensis</name>
    <dbReference type="NCBI Taxonomy" id="561372"/>
    <lineage>
        <taxon>Eukaryota</taxon>
        <taxon>Viridiplantae</taxon>
        <taxon>Streptophyta</taxon>
        <taxon>Embryophyta</taxon>
        <taxon>Tracheophyta</taxon>
        <taxon>Spermatophyta</taxon>
        <taxon>Magnoliopsida</taxon>
        <taxon>eudicotyledons</taxon>
        <taxon>Gunneridae</taxon>
        <taxon>Pentapetalae</taxon>
        <taxon>asterids</taxon>
        <taxon>Cornales</taxon>
        <taxon>Nyssaceae</taxon>
        <taxon>Nyssa</taxon>
    </lineage>
</organism>
<evidence type="ECO:0000256" key="2">
    <source>
        <dbReference type="ARBA" id="ARBA00023136"/>
    </source>
</evidence>
<dbReference type="GO" id="GO:0016020">
    <property type="term" value="C:membrane"/>
    <property type="evidence" value="ECO:0007669"/>
    <property type="project" value="UniProtKB-SubCell"/>
</dbReference>
<feature type="transmembrane region" description="Helical" evidence="3">
    <location>
        <begin position="43"/>
        <end position="64"/>
    </location>
</feature>
<sequence length="219" mass="24786">MASPKADEPANYCPLPDPDPHHEQSYIVLPTYFPAVLRLQRRFRLICTATLFLFTLAVAVYSLWPSVPDINIVRLRLNRIHIHTFPRIAIDITLNLTVEVRNRDLYLLDYRSLDVAIGYREKQLGFVTSDHGIVRARRSSYVHATIELVGVEVFSDVIFLLEDLAKGSVPFDTVTEVRDATKQLSVKIVTPEVIPEERKIIGTSYLGLGPCRPAHSYSA</sequence>
<dbReference type="PANTHER" id="PTHR31234:SF69">
    <property type="entry name" value="EXPRESSED PROTEIN"/>
    <property type="match status" value="1"/>
</dbReference>
<proteinExistence type="predicted"/>
<reference evidence="4 5" key="1">
    <citation type="submission" date="2019-09" db="EMBL/GenBank/DDBJ databases">
        <title>A chromosome-level genome assembly of the Chinese tupelo Nyssa sinensis.</title>
        <authorList>
            <person name="Yang X."/>
            <person name="Kang M."/>
            <person name="Yang Y."/>
            <person name="Xiong H."/>
            <person name="Wang M."/>
            <person name="Zhang Z."/>
            <person name="Wang Z."/>
            <person name="Wu H."/>
            <person name="Ma T."/>
            <person name="Liu J."/>
            <person name="Xi Z."/>
        </authorList>
    </citation>
    <scope>NUCLEOTIDE SEQUENCE [LARGE SCALE GENOMIC DNA]</scope>
    <source>
        <strain evidence="4">J267</strain>
        <tissue evidence="4">Leaf</tissue>
    </source>
</reference>
<dbReference type="PANTHER" id="PTHR31234">
    <property type="entry name" value="LATE EMBRYOGENESIS ABUNDANT (LEA) HYDROXYPROLINE-RICH GLYCOPROTEIN FAMILY"/>
    <property type="match status" value="1"/>
</dbReference>
<evidence type="ECO:0008006" key="6">
    <source>
        <dbReference type="Google" id="ProtNLM"/>
    </source>
</evidence>
<protein>
    <recommendedName>
        <fullName evidence="6">Late embryogenesis abundant protein LEA-2 subgroup domain-containing protein</fullName>
    </recommendedName>
</protein>
<dbReference type="Proteomes" id="UP000325577">
    <property type="component" value="Linkage Group LG12"/>
</dbReference>
<dbReference type="OrthoDB" id="1414122at2759"/>
<evidence type="ECO:0000313" key="5">
    <source>
        <dbReference type="Proteomes" id="UP000325577"/>
    </source>
</evidence>
<dbReference type="GO" id="GO:0098542">
    <property type="term" value="P:defense response to other organism"/>
    <property type="evidence" value="ECO:0007669"/>
    <property type="project" value="InterPro"/>
</dbReference>
<dbReference type="EMBL" id="CM018035">
    <property type="protein sequence ID" value="KAA8541813.1"/>
    <property type="molecule type" value="Genomic_DNA"/>
</dbReference>
<accession>A0A5J5BF89</accession>
<evidence type="ECO:0000256" key="3">
    <source>
        <dbReference type="SAM" id="Phobius"/>
    </source>
</evidence>
<name>A0A5J5BF89_9ASTE</name>
<evidence type="ECO:0000256" key="1">
    <source>
        <dbReference type="ARBA" id="ARBA00004370"/>
    </source>
</evidence>
<keyword evidence="3" id="KW-1133">Transmembrane helix</keyword>